<sequence>MRKILFLFAMIATLMSANAQTNKTTAAQCPILTSDELLEQAEKFVNKEVYVKGVVTHVCHNSGKKVFIATNDENKSIQIFAGGNIDKFSTDLAGKQIRAKGSVAEHRISKATIDKQEAQMAAELEKENCMNVERCNSVMSNYKKMQEWMAKNKKDYYPLYFVKATSFEILK</sequence>
<feature type="chain" id="PRO_5017733816" evidence="1">
    <location>
        <begin position="20"/>
        <end position="171"/>
    </location>
</feature>
<name>A0A3E4QJR7_9BACT</name>
<dbReference type="RefSeq" id="WP_021669985.1">
    <property type="nucleotide sequence ID" value="NZ_CABOGP010000065.1"/>
</dbReference>
<evidence type="ECO:0000256" key="1">
    <source>
        <dbReference type="SAM" id="SignalP"/>
    </source>
</evidence>
<feature type="signal peptide" evidence="1">
    <location>
        <begin position="1"/>
        <end position="19"/>
    </location>
</feature>
<accession>A0A3E4QJR7</accession>
<dbReference type="EMBL" id="QSRD01000065">
    <property type="protein sequence ID" value="RGK96804.1"/>
    <property type="molecule type" value="Genomic_DNA"/>
</dbReference>
<dbReference type="OrthoDB" id="1118652at2"/>
<dbReference type="Proteomes" id="UP000260835">
    <property type="component" value="Unassembled WGS sequence"/>
</dbReference>
<keyword evidence="1" id="KW-0732">Signal</keyword>
<proteinExistence type="predicted"/>
<comment type="caution">
    <text evidence="2">The sequence shown here is derived from an EMBL/GenBank/DDBJ whole genome shotgun (WGS) entry which is preliminary data.</text>
</comment>
<organism evidence="2 3">
    <name type="scientific">Prevotella disiens</name>
    <dbReference type="NCBI Taxonomy" id="28130"/>
    <lineage>
        <taxon>Bacteria</taxon>
        <taxon>Pseudomonadati</taxon>
        <taxon>Bacteroidota</taxon>
        <taxon>Bacteroidia</taxon>
        <taxon>Bacteroidales</taxon>
        <taxon>Prevotellaceae</taxon>
        <taxon>Prevotella</taxon>
    </lineage>
</organism>
<protein>
    <submittedName>
        <fullName evidence="2">Uncharacterized protein</fullName>
    </submittedName>
</protein>
<gene>
    <name evidence="2" type="ORF">DXC89_08645</name>
</gene>
<dbReference type="GeneID" id="91083180"/>
<evidence type="ECO:0000313" key="2">
    <source>
        <dbReference type="EMBL" id="RGK96804.1"/>
    </source>
</evidence>
<evidence type="ECO:0000313" key="3">
    <source>
        <dbReference type="Proteomes" id="UP000260835"/>
    </source>
</evidence>
<reference evidence="2 3" key="1">
    <citation type="submission" date="2018-08" db="EMBL/GenBank/DDBJ databases">
        <title>A genome reference for cultivated species of the human gut microbiota.</title>
        <authorList>
            <person name="Zou Y."/>
            <person name="Xue W."/>
            <person name="Luo G."/>
        </authorList>
    </citation>
    <scope>NUCLEOTIDE SEQUENCE [LARGE SCALE GENOMIC DNA]</scope>
    <source>
        <strain evidence="2 3">TF09-12</strain>
    </source>
</reference>
<dbReference type="AlphaFoldDB" id="A0A3E4QJR7"/>